<dbReference type="Proteomes" id="UP000886998">
    <property type="component" value="Unassembled WGS sequence"/>
</dbReference>
<evidence type="ECO:0000256" key="1">
    <source>
        <dbReference type="SAM" id="MobiDB-lite"/>
    </source>
</evidence>
<sequence length="100" mass="11197">VEDESLIHYPPLLHHDGEETSRVPLQPKPGTNGERVSARPLSRVINVRSDERTVGGNHRNSGLQVAENYGKVSERNRSSSSLSARFVLEITLLFTIIFFL</sequence>
<evidence type="ECO:0000313" key="3">
    <source>
        <dbReference type="Proteomes" id="UP000886998"/>
    </source>
</evidence>
<keyword evidence="3" id="KW-1185">Reference proteome</keyword>
<evidence type="ECO:0000313" key="2">
    <source>
        <dbReference type="EMBL" id="GFY56820.1"/>
    </source>
</evidence>
<comment type="caution">
    <text evidence="2">The sequence shown here is derived from an EMBL/GenBank/DDBJ whole genome shotgun (WGS) entry which is preliminary data.</text>
</comment>
<organism evidence="2 3">
    <name type="scientific">Trichonephila inaurata madagascariensis</name>
    <dbReference type="NCBI Taxonomy" id="2747483"/>
    <lineage>
        <taxon>Eukaryota</taxon>
        <taxon>Metazoa</taxon>
        <taxon>Ecdysozoa</taxon>
        <taxon>Arthropoda</taxon>
        <taxon>Chelicerata</taxon>
        <taxon>Arachnida</taxon>
        <taxon>Araneae</taxon>
        <taxon>Araneomorphae</taxon>
        <taxon>Entelegynae</taxon>
        <taxon>Araneoidea</taxon>
        <taxon>Nephilidae</taxon>
        <taxon>Trichonephila</taxon>
        <taxon>Trichonephila inaurata</taxon>
    </lineage>
</organism>
<feature type="region of interest" description="Disordered" evidence="1">
    <location>
        <begin position="1"/>
        <end position="74"/>
    </location>
</feature>
<dbReference type="AlphaFoldDB" id="A0A8X7C5U3"/>
<gene>
    <name evidence="2" type="primary">AVEN_171621_1</name>
    <name evidence="2" type="ORF">TNIN_385471</name>
</gene>
<proteinExistence type="predicted"/>
<accession>A0A8X7C5U3</accession>
<reference evidence="2" key="1">
    <citation type="submission" date="2020-08" db="EMBL/GenBank/DDBJ databases">
        <title>Multicomponent nature underlies the extraordinary mechanical properties of spider dragline silk.</title>
        <authorList>
            <person name="Kono N."/>
            <person name="Nakamura H."/>
            <person name="Mori M."/>
            <person name="Yoshida Y."/>
            <person name="Ohtoshi R."/>
            <person name="Malay A.D."/>
            <person name="Moran D.A.P."/>
            <person name="Tomita M."/>
            <person name="Numata K."/>
            <person name="Arakawa K."/>
        </authorList>
    </citation>
    <scope>NUCLEOTIDE SEQUENCE</scope>
</reference>
<feature type="non-terminal residue" evidence="2">
    <location>
        <position position="1"/>
    </location>
</feature>
<protein>
    <submittedName>
        <fullName evidence="2">Ig-like domain-containing protein</fullName>
    </submittedName>
</protein>
<dbReference type="EMBL" id="BMAV01011155">
    <property type="protein sequence ID" value="GFY56820.1"/>
    <property type="molecule type" value="Genomic_DNA"/>
</dbReference>
<name>A0A8X7C5U3_9ARAC</name>